<reference evidence="1" key="2">
    <citation type="submission" date="2014-03" db="EMBL/GenBank/DDBJ databases">
        <authorList>
            <person name="Genoscope - CEA"/>
        </authorList>
    </citation>
    <scope>NUCLEOTIDE SEQUENCE</scope>
</reference>
<dbReference type="AlphaFoldDB" id="A0A060W6K2"/>
<evidence type="ECO:0000313" key="2">
    <source>
        <dbReference type="Proteomes" id="UP000193380"/>
    </source>
</evidence>
<reference evidence="1" key="1">
    <citation type="journal article" date="2014" name="Nat. Commun.">
        <title>The rainbow trout genome provides novel insights into evolution after whole-genome duplication in vertebrates.</title>
        <authorList>
            <person name="Berthelot C."/>
            <person name="Brunet F."/>
            <person name="Chalopin D."/>
            <person name="Juanchich A."/>
            <person name="Bernard M."/>
            <person name="Noel B."/>
            <person name="Bento P."/>
            <person name="Da Silva C."/>
            <person name="Labadie K."/>
            <person name="Alberti A."/>
            <person name="Aury J.M."/>
            <person name="Louis A."/>
            <person name="Dehais P."/>
            <person name="Bardou P."/>
            <person name="Montfort J."/>
            <person name="Klopp C."/>
            <person name="Cabau C."/>
            <person name="Gaspin C."/>
            <person name="Thorgaard G.H."/>
            <person name="Boussaha M."/>
            <person name="Quillet E."/>
            <person name="Guyomard R."/>
            <person name="Galiana D."/>
            <person name="Bobe J."/>
            <person name="Volff J.N."/>
            <person name="Genet C."/>
            <person name="Wincker P."/>
            <person name="Jaillon O."/>
            <person name="Roest Crollius H."/>
            <person name="Guiguen Y."/>
        </authorList>
    </citation>
    <scope>NUCLEOTIDE SEQUENCE [LARGE SCALE GENOMIC DNA]</scope>
</reference>
<dbReference type="EMBL" id="FR904361">
    <property type="protein sequence ID" value="CDQ60869.1"/>
    <property type="molecule type" value="Genomic_DNA"/>
</dbReference>
<proteinExistence type="predicted"/>
<accession>A0A060W6K2</accession>
<name>A0A060W6K2_ONCMY</name>
<dbReference type="PaxDb" id="8022-A0A060W6K2"/>
<dbReference type="Proteomes" id="UP000193380">
    <property type="component" value="Unassembled WGS sequence"/>
</dbReference>
<dbReference type="STRING" id="8022.A0A060W6K2"/>
<evidence type="ECO:0000313" key="1">
    <source>
        <dbReference type="EMBL" id="CDQ60869.1"/>
    </source>
</evidence>
<organism evidence="1 2">
    <name type="scientific">Oncorhynchus mykiss</name>
    <name type="common">Rainbow trout</name>
    <name type="synonym">Salmo gairdneri</name>
    <dbReference type="NCBI Taxonomy" id="8022"/>
    <lineage>
        <taxon>Eukaryota</taxon>
        <taxon>Metazoa</taxon>
        <taxon>Chordata</taxon>
        <taxon>Craniata</taxon>
        <taxon>Vertebrata</taxon>
        <taxon>Euteleostomi</taxon>
        <taxon>Actinopterygii</taxon>
        <taxon>Neopterygii</taxon>
        <taxon>Teleostei</taxon>
        <taxon>Protacanthopterygii</taxon>
        <taxon>Salmoniformes</taxon>
        <taxon>Salmonidae</taxon>
        <taxon>Salmoninae</taxon>
        <taxon>Oncorhynchus</taxon>
    </lineage>
</organism>
<gene>
    <name evidence="1" type="ORF">GSONMT00082601001</name>
</gene>
<sequence length="48" mass="5350">MAWNKGNPDLLAVGYGQFDFKDHKSGLVCCWSLKKPTGWIGSLPVRVE</sequence>
<protein>
    <submittedName>
        <fullName evidence="1">Uncharacterized protein</fullName>
    </submittedName>
</protein>